<dbReference type="EMBL" id="JRZE01000003">
    <property type="protein sequence ID" value="KHF44321.1"/>
    <property type="molecule type" value="Genomic_DNA"/>
</dbReference>
<evidence type="ECO:0000256" key="1">
    <source>
        <dbReference type="SAM" id="MobiDB-lite"/>
    </source>
</evidence>
<sequence length="45" mass="5012">MPLRRGSVEIEPQSGDRRQKTSVAKGRHVRTPIGNAMSTDPKRPL</sequence>
<evidence type="ECO:0000313" key="3">
    <source>
        <dbReference type="Proteomes" id="UP000030848"/>
    </source>
</evidence>
<accession>A0A837DCL7</accession>
<protein>
    <submittedName>
        <fullName evidence="2">Uncharacterized protein</fullName>
    </submittedName>
</protein>
<dbReference type="Proteomes" id="UP000030848">
    <property type="component" value="Unassembled WGS sequence"/>
</dbReference>
<dbReference type="AlphaFoldDB" id="A0A837DCL7"/>
<reference evidence="2 3" key="1">
    <citation type="submission" date="2014-10" db="EMBL/GenBank/DDBJ databases">
        <title>Genome sequence of Micropolyspora internatus JCM3315.</title>
        <authorList>
            <person name="Shin S.-K."/>
            <person name="Yi H."/>
        </authorList>
    </citation>
    <scope>NUCLEOTIDE SEQUENCE [LARGE SCALE GENOMIC DNA]</scope>
    <source>
        <strain evidence="2 3">JCM 3315</strain>
    </source>
</reference>
<organism evidence="2 3">
    <name type="scientific">Saccharomonospora viridis</name>
    <dbReference type="NCBI Taxonomy" id="1852"/>
    <lineage>
        <taxon>Bacteria</taxon>
        <taxon>Bacillati</taxon>
        <taxon>Actinomycetota</taxon>
        <taxon>Actinomycetes</taxon>
        <taxon>Pseudonocardiales</taxon>
        <taxon>Pseudonocardiaceae</taxon>
        <taxon>Saccharomonospora</taxon>
    </lineage>
</organism>
<comment type="caution">
    <text evidence="2">The sequence shown here is derived from an EMBL/GenBank/DDBJ whole genome shotgun (WGS) entry which is preliminary data.</text>
</comment>
<proteinExistence type="predicted"/>
<feature type="region of interest" description="Disordered" evidence="1">
    <location>
        <begin position="1"/>
        <end position="45"/>
    </location>
</feature>
<name>A0A837DCL7_9PSEU</name>
<evidence type="ECO:0000313" key="2">
    <source>
        <dbReference type="EMBL" id="KHF44321.1"/>
    </source>
</evidence>
<gene>
    <name evidence="2" type="ORF">MINT15_12030</name>
</gene>